<dbReference type="EMBL" id="MHWD01000021">
    <property type="protein sequence ID" value="OHB03479.1"/>
    <property type="molecule type" value="Genomic_DNA"/>
</dbReference>
<name>A0A1G2U229_9BACT</name>
<sequence>MRTIFGAFLCFFTFGCKAQSVYPESKAQSIELKYSPKHFDVFTDIDSSNIREVYERLHLDMHGVVSKYDTGSTPIQSLCVEAVEHLEMHEGNDLLTLRGQAVFAAQERSDSAIVSLYWRLVNVAGSEVCFRNSNIRGGNPLFESLFRARMMRNIRLVEMGK</sequence>
<proteinExistence type="predicted"/>
<dbReference type="AlphaFoldDB" id="A0A1G2U229"/>
<organism evidence="1 2">
    <name type="scientific">Candidatus Zambryskibacteria bacterium RIFCSPLOWO2_01_FULL_43_17</name>
    <dbReference type="NCBI Taxonomy" id="1802760"/>
    <lineage>
        <taxon>Bacteria</taxon>
        <taxon>Candidatus Zambryskiibacteriota</taxon>
    </lineage>
</organism>
<reference evidence="1 2" key="1">
    <citation type="journal article" date="2016" name="Nat. Commun.">
        <title>Thousands of microbial genomes shed light on interconnected biogeochemical processes in an aquifer system.</title>
        <authorList>
            <person name="Anantharaman K."/>
            <person name="Brown C.T."/>
            <person name="Hug L.A."/>
            <person name="Sharon I."/>
            <person name="Castelle C.J."/>
            <person name="Probst A.J."/>
            <person name="Thomas B.C."/>
            <person name="Singh A."/>
            <person name="Wilkins M.J."/>
            <person name="Karaoz U."/>
            <person name="Brodie E.L."/>
            <person name="Williams K.H."/>
            <person name="Hubbard S.S."/>
            <person name="Banfield J.F."/>
        </authorList>
    </citation>
    <scope>NUCLEOTIDE SEQUENCE [LARGE SCALE GENOMIC DNA]</scope>
</reference>
<evidence type="ECO:0000313" key="1">
    <source>
        <dbReference type="EMBL" id="OHB03479.1"/>
    </source>
</evidence>
<protein>
    <submittedName>
        <fullName evidence="1">Uncharacterized protein</fullName>
    </submittedName>
</protein>
<gene>
    <name evidence="1" type="ORF">A2920_02285</name>
</gene>
<dbReference type="PROSITE" id="PS51257">
    <property type="entry name" value="PROKAR_LIPOPROTEIN"/>
    <property type="match status" value="1"/>
</dbReference>
<dbReference type="Proteomes" id="UP000179283">
    <property type="component" value="Unassembled WGS sequence"/>
</dbReference>
<comment type="caution">
    <text evidence="1">The sequence shown here is derived from an EMBL/GenBank/DDBJ whole genome shotgun (WGS) entry which is preliminary data.</text>
</comment>
<evidence type="ECO:0000313" key="2">
    <source>
        <dbReference type="Proteomes" id="UP000179283"/>
    </source>
</evidence>
<accession>A0A1G2U229</accession>